<dbReference type="AlphaFoldDB" id="D8IFY1"/>
<reference evidence="1 2" key="1">
    <citation type="journal article" date="2010" name="PLoS ONE">
        <title>The complete genome sequence of the pathogenic intestinal spirochete Brachyspira pilosicoli and comparison with other Brachyspira genomes.</title>
        <authorList>
            <person name="Wanchanthuek P."/>
            <person name="Bellgard M.I."/>
            <person name="La T."/>
            <person name="Ryan K."/>
            <person name="Moolhuijzen P."/>
            <person name="Chapman B."/>
            <person name="Black M."/>
            <person name="Schibeci D."/>
            <person name="Hunter A."/>
            <person name="Barrero R."/>
            <person name="Phillips N.D."/>
            <person name="Hampson D.J."/>
        </authorList>
    </citation>
    <scope>NUCLEOTIDE SEQUENCE [LARGE SCALE GENOMIC DNA]</scope>
    <source>
        <strain evidence="2">ATCC BAA-1826 / 95/1000</strain>
    </source>
</reference>
<proteinExistence type="predicted"/>
<protein>
    <submittedName>
        <fullName evidence="1">Uncharacterized protein</fullName>
    </submittedName>
</protein>
<dbReference type="InParanoid" id="D8IFY1"/>
<evidence type="ECO:0000313" key="1">
    <source>
        <dbReference type="EMBL" id="ADK32045.1"/>
    </source>
</evidence>
<accession>D8IFY1</accession>
<name>D8IFY1_BRAP9</name>
<evidence type="ECO:0000313" key="2">
    <source>
        <dbReference type="Proteomes" id="UP000000332"/>
    </source>
</evidence>
<gene>
    <name evidence="1" type="ordered locus">BP951000_2067</name>
</gene>
<dbReference type="HOGENOM" id="CLU_3372473_0_0_12"/>
<organism evidence="1 2">
    <name type="scientific">Brachyspira pilosicoli (strain ATCC BAA-1826 / 95/1000)</name>
    <dbReference type="NCBI Taxonomy" id="759914"/>
    <lineage>
        <taxon>Bacteria</taxon>
        <taxon>Pseudomonadati</taxon>
        <taxon>Spirochaetota</taxon>
        <taxon>Spirochaetia</taxon>
        <taxon>Brachyspirales</taxon>
        <taxon>Brachyspiraceae</taxon>
        <taxon>Brachyspira</taxon>
    </lineage>
</organism>
<dbReference type="Proteomes" id="UP000000332">
    <property type="component" value="Chromosome"/>
</dbReference>
<sequence length="34" mass="4195">MKLEILFKITDCFVFYKECIIKKELLYIMIYKSS</sequence>
<keyword evidence="2" id="KW-1185">Reference proteome</keyword>
<dbReference type="KEGG" id="bpo:BP951000_2067"/>
<dbReference type="EMBL" id="CP002025">
    <property type="protein sequence ID" value="ADK32045.1"/>
    <property type="molecule type" value="Genomic_DNA"/>
</dbReference>